<dbReference type="PANTHER" id="PTHR42852:SF13">
    <property type="entry name" value="PROTEIN DIPZ"/>
    <property type="match status" value="1"/>
</dbReference>
<evidence type="ECO:0000313" key="2">
    <source>
        <dbReference type="EMBL" id="KGI21911.1"/>
    </source>
</evidence>
<sequence length="382" mass="44572">MGKRFLTLVLLLSLFTTIWAYSISGKIVLSPGKETLTVKAFYRDANEKLHWINDTTTIVGDTFSIVGKTFPYEFIKASFYVGKELAGRFLLSNKHNDLSIIMDRGKIYLRTLSYNTENQLFQQVDSIYNLYIDNYGINIQDLNSGEIIGKQIEDKNIQQEIYRYKIKQLQQNPDNYYSLMMLYDLAHSMLVNNNDSVLFYFNNLSLNLQNTSLGKLLYTTTLERQKMSVQSSSGKQIPYFEVRDVNNNLFQSSLLQNHVSLIIFSAVWCRPCQKIIPALKEIYNKYKKNGLKIVYFNLDNNTKAWKRHIRKHEMTWINVSELYPAIGFGNKGIAKKFYINSIPTIFLINKEGIIVRRFDNCINEMEILEKEVKEILKPQIRN</sequence>
<dbReference type="Proteomes" id="UP000029723">
    <property type="component" value="Unassembled WGS sequence"/>
</dbReference>
<dbReference type="InterPro" id="IPR036249">
    <property type="entry name" value="Thioredoxin-like_sf"/>
</dbReference>
<feature type="domain" description="Thioredoxin" evidence="1">
    <location>
        <begin position="231"/>
        <end position="377"/>
    </location>
</feature>
<reference evidence="2 3" key="1">
    <citation type="submission" date="2014-07" db="EMBL/GenBank/DDBJ databases">
        <authorList>
            <person name="McCorrison J."/>
            <person name="Sanka R."/>
            <person name="Torralba M."/>
            <person name="Gillis M."/>
            <person name="Haft D.H."/>
            <person name="Methe B."/>
            <person name="Sutton G."/>
            <person name="Nelson K.E."/>
        </authorList>
    </citation>
    <scope>NUCLEOTIDE SEQUENCE [LARGE SCALE GENOMIC DNA]</scope>
    <source>
        <strain evidence="2 3">S9-PR14</strain>
    </source>
</reference>
<protein>
    <recommendedName>
        <fullName evidence="1">Thioredoxin domain-containing protein</fullName>
    </recommendedName>
</protein>
<accession>A0A098YR91</accession>
<dbReference type="InterPro" id="IPR050553">
    <property type="entry name" value="Thioredoxin_ResA/DsbE_sf"/>
</dbReference>
<dbReference type="Gene3D" id="3.40.30.10">
    <property type="entry name" value="Glutaredoxin"/>
    <property type="match status" value="1"/>
</dbReference>
<dbReference type="OrthoDB" id="9794348at2"/>
<dbReference type="AlphaFoldDB" id="A0A098YR91"/>
<proteinExistence type="predicted"/>
<evidence type="ECO:0000259" key="1">
    <source>
        <dbReference type="PROSITE" id="PS51352"/>
    </source>
</evidence>
<dbReference type="PANTHER" id="PTHR42852">
    <property type="entry name" value="THIOL:DISULFIDE INTERCHANGE PROTEIN DSBE"/>
    <property type="match status" value="1"/>
</dbReference>
<dbReference type="InterPro" id="IPR012336">
    <property type="entry name" value="Thioredoxin-like_fold"/>
</dbReference>
<dbReference type="CDD" id="cd02966">
    <property type="entry name" value="TlpA_like_family"/>
    <property type="match status" value="1"/>
</dbReference>
<dbReference type="RefSeq" id="WP_036927761.1">
    <property type="nucleotide sequence ID" value="NZ_JRPQ01000107.1"/>
</dbReference>
<evidence type="ECO:0000313" key="3">
    <source>
        <dbReference type="Proteomes" id="UP000029723"/>
    </source>
</evidence>
<dbReference type="Pfam" id="PF13905">
    <property type="entry name" value="Thioredoxin_8"/>
    <property type="match status" value="1"/>
</dbReference>
<comment type="caution">
    <text evidence="2">The sequence shown here is derived from an EMBL/GenBank/DDBJ whole genome shotgun (WGS) entry which is preliminary data.</text>
</comment>
<gene>
    <name evidence="2" type="ORF">HMPREF9304_07465</name>
</gene>
<dbReference type="SUPFAM" id="SSF52833">
    <property type="entry name" value="Thioredoxin-like"/>
    <property type="match status" value="1"/>
</dbReference>
<dbReference type="InterPro" id="IPR013766">
    <property type="entry name" value="Thioredoxin_domain"/>
</dbReference>
<dbReference type="PROSITE" id="PS51352">
    <property type="entry name" value="THIOREDOXIN_2"/>
    <property type="match status" value="1"/>
</dbReference>
<organism evidence="2 3">
    <name type="scientific">Hoylesella timonensis S9-PR14</name>
    <dbReference type="NCBI Taxonomy" id="1401062"/>
    <lineage>
        <taxon>Bacteria</taxon>
        <taxon>Pseudomonadati</taxon>
        <taxon>Bacteroidota</taxon>
        <taxon>Bacteroidia</taxon>
        <taxon>Bacteroidales</taxon>
        <taxon>Prevotellaceae</taxon>
        <taxon>Hoylesella</taxon>
    </lineage>
</organism>
<name>A0A098YR91_9BACT</name>
<dbReference type="EMBL" id="JRPQ01000107">
    <property type="protein sequence ID" value="KGI21911.1"/>
    <property type="molecule type" value="Genomic_DNA"/>
</dbReference>